<dbReference type="InterPro" id="IPR031325">
    <property type="entry name" value="RHS_repeat"/>
</dbReference>
<reference evidence="5" key="1">
    <citation type="journal article" date="2019" name="Int. J. Syst. Evol. Microbiol.">
        <title>The Global Catalogue of Microorganisms (GCM) 10K type strain sequencing project: providing services to taxonomists for standard genome sequencing and annotation.</title>
        <authorList>
            <consortium name="The Broad Institute Genomics Platform"/>
            <consortium name="The Broad Institute Genome Sequencing Center for Infectious Disease"/>
            <person name="Wu L."/>
            <person name="Ma J."/>
        </authorList>
    </citation>
    <scope>NUCLEOTIDE SEQUENCE [LARGE SCALE GENOMIC DNA]</scope>
    <source>
        <strain evidence="5">CGMCC 4.7645</strain>
    </source>
</reference>
<dbReference type="InterPro" id="IPR001826">
    <property type="entry name" value="RHS"/>
</dbReference>
<feature type="region of interest" description="Disordered" evidence="1">
    <location>
        <begin position="1360"/>
        <end position="1411"/>
    </location>
</feature>
<dbReference type="NCBIfam" id="TIGR03696">
    <property type="entry name" value="Rhs_assc_core"/>
    <property type="match status" value="1"/>
</dbReference>
<dbReference type="InterPro" id="IPR036689">
    <property type="entry name" value="ESAT-6-like_sf"/>
</dbReference>
<keyword evidence="5" id="KW-1185">Reference proteome</keyword>
<name>A0ABW5G448_9PSEU</name>
<protein>
    <submittedName>
        <fullName evidence="4">DUF6531 domain-containing protein</fullName>
    </submittedName>
</protein>
<dbReference type="Gene3D" id="2.180.10.10">
    <property type="entry name" value="RHS repeat-associated core"/>
    <property type="match status" value="2"/>
</dbReference>
<feature type="region of interest" description="Disordered" evidence="1">
    <location>
        <begin position="252"/>
        <end position="340"/>
    </location>
</feature>
<dbReference type="NCBIfam" id="TIGR01643">
    <property type="entry name" value="YD_repeat_2x"/>
    <property type="match status" value="10"/>
</dbReference>
<evidence type="ECO:0000313" key="5">
    <source>
        <dbReference type="Proteomes" id="UP001597417"/>
    </source>
</evidence>
<gene>
    <name evidence="4" type="ORF">ACFSXZ_29560</name>
</gene>
<dbReference type="InterPro" id="IPR022385">
    <property type="entry name" value="Rhs_assc_core"/>
</dbReference>
<dbReference type="Proteomes" id="UP001597417">
    <property type="component" value="Unassembled WGS sequence"/>
</dbReference>
<feature type="compositionally biased region" description="Polar residues" evidence="1">
    <location>
        <begin position="310"/>
        <end position="320"/>
    </location>
</feature>
<evidence type="ECO:0000259" key="2">
    <source>
        <dbReference type="Pfam" id="PF03527"/>
    </source>
</evidence>
<sequence>MSNPLVASKQDSTTWHSGISVLDDAAGVYDGVQSGSWIEGGLAAFGTGMDLLTMAMNPVGTLISYGLNWLIEHVQPLQDALNHLAGDADQIAAYSQTWKNVAESVKKAAQDLASTVEKDTANWTGQAADTYRANLKNKIDHINAASTCAETISTVVQIVGVITGAVRGLVRDMVTQAVGDFIQDALEEVCSLGLGTPVVVAQVVEQVSAWIEKITGVIKKLINSVEKLRPMMSKLEEIFAAIKKVMAELHGRPGEEPHLAGDGSTHASSAIDEPHLNGDPGTSGTSTHASDAADAPDAGTATGTDAAGRPTSSDSGNSLRQDAENPKDRANEPVGRCGRKEPIDAATGEMFLVQTDADLPGVLPLVLERVHVSSYRSGRLFGPSWASTLDQRLEFDERGACYAGPSGVILVYPLPPSGGGEVHAEEGARWPLSRTPDGGYAIRQPETGRTLYFPPEDRNVARIATIGDRNGNRIDFEYDTTGVVTEVRHSGGYRLGVDSENGLVTGLRMRQENGDDITLAQYVYSGDRRLVAVLNSSNRPLTFEYDDSGRIVRWVDRTGQWYGYGYDGSGRCVRTEGSGNALTGTFEYDAENRITVETDSLGHVTTHQFNELHQLVRQVDPLGGETTQEWDGHDRLISRTDQLGRVTRYRYDEAGNLTTLTRPDGTQELAEYNEFRLPIVRVEPDGAVWRYGYDDRGNLISVTDPGGAETRYGRDDRGALESVVDPLGNVRRIETDAAGLPVRLTEPLGGVTTFDRDQFGRITAITDPVGGVTGFGWTVEGRLLHRSAPDGTTERWRYDAEGNQTEYVDALGQVTRTETTHFELPSAEIKPDGARLEFDYDTELRLISVRDPRGLVWRYEYDAAGRLVREVDFNGRPTSYTHDGAGQLIQRTNGAGESVVFVRDALGNVVERRSADEVVTFEFDAAERMVRAGSPDAEMLVERDVLGRVIAETVNGRRMISRYDAAGNRIYRRTPTGAESRWEYDADGRPVNLRTAGHTVFFGYDHAGREVERLLDTGTILTHAWDMNHRLTSQTVSTVTGRTGARRADLVQQRRYHYRPDGAVSAIDDRLLGSRRFDLDLAGRVTAVRGAGWEERYAYDNAGNVVTASWPQYSAEPEAQGTRVYGGTLIRQAGNVLYQHDAQGRLVLRQRKRLSRKPDTWHYRWNHDDRLVAVITPDGSHWRYRYDPLGRRIAKERLTPDGSVAERVDFSWDDMVLAEQIHSAGQATTWEWTPGTFRPLAQLERMPSREASQEWVDRQFYSIVTDLVGAPAELLDSSGNVAWQARTTLWGETTSLRNAAYTPLRQPGQYHDFETGLNYNYYRYYDASVARYASGDPLGLAAGPAPHSYVDNPTLWTDPLGLTATPASGCGPGGSSGSSSSQSNPPPVSRQKQDQHVYGTSEYNKRIANNTPTSYFNSRAEADAYAQHAWQHGTPVPGRPGVRDYDHGVPVGRGPNGGWQTTVRVHMDSSGRVHAHPKGREYP</sequence>
<feature type="compositionally biased region" description="Low complexity" evidence="1">
    <location>
        <begin position="282"/>
        <end position="308"/>
    </location>
</feature>
<dbReference type="Pfam" id="PF03527">
    <property type="entry name" value="RHS"/>
    <property type="match status" value="1"/>
</dbReference>
<dbReference type="Pfam" id="PF05593">
    <property type="entry name" value="RHS_repeat"/>
    <property type="match status" value="7"/>
</dbReference>
<comment type="caution">
    <text evidence="4">The sequence shown here is derived from an EMBL/GenBank/DDBJ whole genome shotgun (WGS) entry which is preliminary data.</text>
</comment>
<dbReference type="Gene3D" id="1.20.1260.20">
    <property type="entry name" value="PPE superfamily"/>
    <property type="match status" value="1"/>
</dbReference>
<dbReference type="RefSeq" id="WP_378268560.1">
    <property type="nucleotide sequence ID" value="NZ_JBHUKR010000019.1"/>
</dbReference>
<dbReference type="InterPro" id="IPR006530">
    <property type="entry name" value="YD"/>
</dbReference>
<organism evidence="4 5">
    <name type="scientific">Amycolatopsis pigmentata</name>
    <dbReference type="NCBI Taxonomy" id="450801"/>
    <lineage>
        <taxon>Bacteria</taxon>
        <taxon>Bacillati</taxon>
        <taxon>Actinomycetota</taxon>
        <taxon>Actinomycetes</taxon>
        <taxon>Pseudonocardiales</taxon>
        <taxon>Pseudonocardiaceae</taxon>
        <taxon>Amycolatopsis</taxon>
    </lineage>
</organism>
<dbReference type="InterPro" id="IPR038332">
    <property type="entry name" value="PPE_sf"/>
</dbReference>
<dbReference type="SUPFAM" id="SSF140453">
    <property type="entry name" value="EsxAB dimer-like"/>
    <property type="match status" value="1"/>
</dbReference>
<dbReference type="EMBL" id="JBHUKR010000019">
    <property type="protein sequence ID" value="MFD2420482.1"/>
    <property type="molecule type" value="Genomic_DNA"/>
</dbReference>
<dbReference type="InterPro" id="IPR050708">
    <property type="entry name" value="T6SS_VgrG/RHS"/>
</dbReference>
<evidence type="ECO:0000256" key="1">
    <source>
        <dbReference type="SAM" id="MobiDB-lite"/>
    </source>
</evidence>
<dbReference type="InterPro" id="IPR045351">
    <property type="entry name" value="DUF6531"/>
</dbReference>
<dbReference type="SUPFAM" id="SSF69304">
    <property type="entry name" value="Tricorn protease N-terminal domain"/>
    <property type="match status" value="1"/>
</dbReference>
<evidence type="ECO:0000259" key="3">
    <source>
        <dbReference type="Pfam" id="PF20148"/>
    </source>
</evidence>
<accession>A0ABW5G448</accession>
<dbReference type="PANTHER" id="PTHR32305:SF15">
    <property type="entry name" value="PROTEIN RHSA-RELATED"/>
    <property type="match status" value="1"/>
</dbReference>
<dbReference type="PANTHER" id="PTHR32305">
    <property type="match status" value="1"/>
</dbReference>
<dbReference type="Pfam" id="PF20148">
    <property type="entry name" value="DUF6531"/>
    <property type="match status" value="1"/>
</dbReference>
<feature type="domain" description="RHS protein conserved region" evidence="2">
    <location>
        <begin position="1263"/>
        <end position="1295"/>
    </location>
</feature>
<evidence type="ECO:0000313" key="4">
    <source>
        <dbReference type="EMBL" id="MFD2420482.1"/>
    </source>
</evidence>
<proteinExistence type="predicted"/>
<feature type="domain" description="DUF6531" evidence="3">
    <location>
        <begin position="341"/>
        <end position="412"/>
    </location>
</feature>
<feature type="compositionally biased region" description="Basic and acidic residues" evidence="1">
    <location>
        <begin position="321"/>
        <end position="331"/>
    </location>
</feature>